<dbReference type="PANTHER" id="PTHR46310">
    <property type="entry name" value="AMIDASE 1"/>
    <property type="match status" value="1"/>
</dbReference>
<name>A0ABC8SCR6_9AQUA</name>
<reference evidence="2 3" key="1">
    <citation type="submission" date="2024-02" db="EMBL/GenBank/DDBJ databases">
        <authorList>
            <person name="Vignale AGUSTIN F."/>
            <person name="Sosa J E."/>
            <person name="Modenutti C."/>
        </authorList>
    </citation>
    <scope>NUCLEOTIDE SEQUENCE [LARGE SCALE GENOMIC DNA]</scope>
</reference>
<dbReference type="Gene3D" id="3.90.1300.10">
    <property type="entry name" value="Amidase signature (AS) domain"/>
    <property type="match status" value="2"/>
</dbReference>
<dbReference type="SUPFAM" id="SSF75304">
    <property type="entry name" value="Amidase signature (AS) enzymes"/>
    <property type="match status" value="2"/>
</dbReference>
<protein>
    <recommendedName>
        <fullName evidence="1">Amidase domain-containing protein</fullName>
    </recommendedName>
</protein>
<comment type="caution">
    <text evidence="2">The sequence shown here is derived from an EMBL/GenBank/DDBJ whole genome shotgun (WGS) entry which is preliminary data.</text>
</comment>
<organism evidence="2 3">
    <name type="scientific">Ilex paraguariensis</name>
    <name type="common">yerba mate</name>
    <dbReference type="NCBI Taxonomy" id="185542"/>
    <lineage>
        <taxon>Eukaryota</taxon>
        <taxon>Viridiplantae</taxon>
        <taxon>Streptophyta</taxon>
        <taxon>Embryophyta</taxon>
        <taxon>Tracheophyta</taxon>
        <taxon>Spermatophyta</taxon>
        <taxon>Magnoliopsida</taxon>
        <taxon>eudicotyledons</taxon>
        <taxon>Gunneridae</taxon>
        <taxon>Pentapetalae</taxon>
        <taxon>asterids</taxon>
        <taxon>campanulids</taxon>
        <taxon>Aquifoliales</taxon>
        <taxon>Aquifoliaceae</taxon>
        <taxon>Ilex</taxon>
    </lineage>
</organism>
<dbReference type="Pfam" id="PF01425">
    <property type="entry name" value="Amidase"/>
    <property type="match status" value="2"/>
</dbReference>
<accession>A0ABC8SCR6</accession>
<dbReference type="PANTHER" id="PTHR46310:SF5">
    <property type="entry name" value="OUTER ENVELOPE PROTEIN 64, CHLOROPLASTIC"/>
    <property type="match status" value="1"/>
</dbReference>
<dbReference type="EMBL" id="CAUOFW020002425">
    <property type="protein sequence ID" value="CAK9153615.1"/>
    <property type="molecule type" value="Genomic_DNA"/>
</dbReference>
<evidence type="ECO:0000313" key="3">
    <source>
        <dbReference type="Proteomes" id="UP001642360"/>
    </source>
</evidence>
<gene>
    <name evidence="2" type="ORF">ILEXP_LOCUS21903</name>
</gene>
<dbReference type="InterPro" id="IPR023631">
    <property type="entry name" value="Amidase_dom"/>
</dbReference>
<sequence>MGIILNTYDIDGFVTGFGNPDWAKTHEAASRTSHVVSALVEGGATCIGKTVVDEMAFSICGENKHYDPPTNPAAPTRIPGGCSSGSAVAVAANLVDFSLGDLALSAFELLRAYDYGHLTLVTGVSFENLHNRKMETIWLMADPSMWRLSQADMLTICWIQISLKFTGSTGFSNTQFILVLAGIDSVGGVRVPAAYCGILGFRPSHGAVSHMGIIPVSTSLDCVGWFAKDPNVLRRVGHVLLQLPFAVQRNPRNIIIADDCFQQSKIAVDRVSQVVIKSTEKLFGRQVLKHDNLGDYFDSKIPSLKTFYSQKSNGEVKYSSMRLLANVMQLLQRHEFNRNHDGWINSVKPNLGPVVSAQVHERLEVPDREIENFHLLRNEMRAALNTLLKDDGILVVPTIADPPPKLGAKEISSEDHLARAFTLLSLASMSGCCQVTVPLGFHDKYPVSVSFIARHGGDRFLLDTLQSMYTCLEEHADLAAKSKLSTNVVGLETSAEIAKEKVCIFIFFQLSNVQDYLNP</sequence>
<feature type="domain" description="Amidase" evidence="1">
    <location>
        <begin position="182"/>
        <end position="462"/>
    </location>
</feature>
<proteinExistence type="predicted"/>
<evidence type="ECO:0000259" key="1">
    <source>
        <dbReference type="Pfam" id="PF01425"/>
    </source>
</evidence>
<keyword evidence="3" id="KW-1185">Reference proteome</keyword>
<dbReference type="AlphaFoldDB" id="A0ABC8SCR6"/>
<feature type="domain" description="Amidase" evidence="1">
    <location>
        <begin position="9"/>
        <end position="100"/>
    </location>
</feature>
<dbReference type="InterPro" id="IPR036928">
    <property type="entry name" value="AS_sf"/>
</dbReference>
<dbReference type="Proteomes" id="UP001642360">
    <property type="component" value="Unassembled WGS sequence"/>
</dbReference>
<evidence type="ECO:0000313" key="2">
    <source>
        <dbReference type="EMBL" id="CAK9153615.1"/>
    </source>
</evidence>